<dbReference type="Proteomes" id="UP000299102">
    <property type="component" value="Unassembled WGS sequence"/>
</dbReference>
<comment type="caution">
    <text evidence="1">The sequence shown here is derived from an EMBL/GenBank/DDBJ whole genome shotgun (WGS) entry which is preliminary data.</text>
</comment>
<protein>
    <submittedName>
        <fullName evidence="1">Uncharacterized protein</fullName>
    </submittedName>
</protein>
<proteinExistence type="predicted"/>
<keyword evidence="2" id="KW-1185">Reference proteome</keyword>
<evidence type="ECO:0000313" key="1">
    <source>
        <dbReference type="EMBL" id="GBP35613.1"/>
    </source>
</evidence>
<name>A0A4C1VA78_EUMVA</name>
<sequence length="209" mass="23768">MQRYALAHDINCNALKLKINNYIDVYNDDDKVSIIRVTPYFNEIKTSSRPAAVLRRSSYSRLKAHVTISHMRRESTPKSFRIPIEKYNENCAVHCPVPHQTISRRPERRATPAMKRAYARERVRLTCGRSAVGAAARLKLKELPDSIPTTNESPIGFYLRSTSNSSLRARDSTSNRSVLDDVIALVETFFSIPQSHQTIVQAKRLNPSI</sequence>
<evidence type="ECO:0000313" key="2">
    <source>
        <dbReference type="Proteomes" id="UP000299102"/>
    </source>
</evidence>
<dbReference type="AlphaFoldDB" id="A0A4C1VA78"/>
<accession>A0A4C1VA78</accession>
<dbReference type="EMBL" id="BGZK01000306">
    <property type="protein sequence ID" value="GBP35613.1"/>
    <property type="molecule type" value="Genomic_DNA"/>
</dbReference>
<reference evidence="1 2" key="1">
    <citation type="journal article" date="2019" name="Commun. Biol.">
        <title>The bagworm genome reveals a unique fibroin gene that provides high tensile strength.</title>
        <authorList>
            <person name="Kono N."/>
            <person name="Nakamura H."/>
            <person name="Ohtoshi R."/>
            <person name="Tomita M."/>
            <person name="Numata K."/>
            <person name="Arakawa K."/>
        </authorList>
    </citation>
    <scope>NUCLEOTIDE SEQUENCE [LARGE SCALE GENOMIC DNA]</scope>
</reference>
<gene>
    <name evidence="1" type="ORF">EVAR_33815_1</name>
</gene>
<organism evidence="1 2">
    <name type="scientific">Eumeta variegata</name>
    <name type="common">Bagworm moth</name>
    <name type="synonym">Eumeta japonica</name>
    <dbReference type="NCBI Taxonomy" id="151549"/>
    <lineage>
        <taxon>Eukaryota</taxon>
        <taxon>Metazoa</taxon>
        <taxon>Ecdysozoa</taxon>
        <taxon>Arthropoda</taxon>
        <taxon>Hexapoda</taxon>
        <taxon>Insecta</taxon>
        <taxon>Pterygota</taxon>
        <taxon>Neoptera</taxon>
        <taxon>Endopterygota</taxon>
        <taxon>Lepidoptera</taxon>
        <taxon>Glossata</taxon>
        <taxon>Ditrysia</taxon>
        <taxon>Tineoidea</taxon>
        <taxon>Psychidae</taxon>
        <taxon>Oiketicinae</taxon>
        <taxon>Eumeta</taxon>
    </lineage>
</organism>